<dbReference type="PROSITE" id="PS51272">
    <property type="entry name" value="SLH"/>
    <property type="match status" value="1"/>
</dbReference>
<evidence type="ECO:0000313" key="4">
    <source>
        <dbReference type="Proteomes" id="UP000307841"/>
    </source>
</evidence>
<feature type="chain" id="PRO_5039147911" evidence="1">
    <location>
        <begin position="22"/>
        <end position="724"/>
    </location>
</feature>
<evidence type="ECO:0000313" key="3">
    <source>
        <dbReference type="EMBL" id="TKI56779.1"/>
    </source>
</evidence>
<dbReference type="AlphaFoldDB" id="A0A4U2Y864"/>
<feature type="domain" description="SLH" evidence="2">
    <location>
        <begin position="629"/>
        <end position="693"/>
    </location>
</feature>
<dbReference type="EMBL" id="SZNK01000001">
    <property type="protein sequence ID" value="TKI56779.1"/>
    <property type="molecule type" value="Genomic_DNA"/>
</dbReference>
<sequence length="724" mass="81883">MMKCFLFIKSATMLTIMGCYFFSVPTMNEKAGIVTTVFAAGPASYLTKEQAISLMKKIPIDTNGYVVEDIYLNETIALGQNGAVWTSYWVKDKSGNESLFIDVDATTGNLVQFTKSTVDKPKQTAVNIISEKEALKKAEAFVNSVAPEVQGHISKANEYQVDDSLPPRVMDHVFHFVRVENDIPFLENYLQVIVDSQGVIGSYSRQWYNGELPSPVPAISAEEANRRWDESVKPALHYVYTGEQIGKYGLPHRKMVLAYAYDEKAPVFIDAMTNQPMTILGESISQQSRIPIGTSTRTLGKEQKRLMDDEKREKADEIARKMFQAMPDRQTKVGGSTGISWNGFGEVSSSSAKSYYYARPAQGKEKAMKFQLGMDDYGEVTIFSVEEEHSEIENRIYPNPIPYEKAQAAAIDFMKKLYPDRQGELYTIHLPPTEESKKWLFERNGGYYITFGWLKQGIPIQGLETGVIVDPVNGEVMGMHTFPAYQPLEMIQVQKPRIDEQKAKQVEKENKELRLTYFMPYPEWRQGTYLVSREPKLVYRMVGDDGVVDADSGEWVSYTAYKQSKIPKDIAAHPHYLALLYAVKDGYFPVTNSKLDPDQPVTRGEFLRIVLKAQESYDFFPDYYEVAGEERFFTDIDEGHPLYETVKDAIERGLIQASTGNKQFDPDRNLTNSEANEMIAGLLQGNREKKGVLPVVTTGQPTKILTKADVARLLMELKAYARKV</sequence>
<feature type="signal peptide" evidence="1">
    <location>
        <begin position="1"/>
        <end position="21"/>
    </location>
</feature>
<protein>
    <submittedName>
        <fullName evidence="3">S-layer homology domain-containing protein</fullName>
    </submittedName>
</protein>
<dbReference type="Pfam" id="PF00395">
    <property type="entry name" value="SLH"/>
    <property type="match status" value="2"/>
</dbReference>
<keyword evidence="4" id="KW-1185">Reference proteome</keyword>
<organism evidence="3 4">
    <name type="scientific">Brevibacillus antibioticus</name>
    <dbReference type="NCBI Taxonomy" id="2570228"/>
    <lineage>
        <taxon>Bacteria</taxon>
        <taxon>Bacillati</taxon>
        <taxon>Bacillota</taxon>
        <taxon>Bacilli</taxon>
        <taxon>Bacillales</taxon>
        <taxon>Paenibacillaceae</taxon>
        <taxon>Brevibacillus</taxon>
    </lineage>
</organism>
<proteinExistence type="predicted"/>
<accession>A0A4U2Y864</accession>
<dbReference type="Proteomes" id="UP000307841">
    <property type="component" value="Unassembled WGS sequence"/>
</dbReference>
<dbReference type="Pfam" id="PF16244">
    <property type="entry name" value="DUF4901"/>
    <property type="match status" value="1"/>
</dbReference>
<reference evidence="3 4" key="1">
    <citation type="submission" date="2019-04" db="EMBL/GenBank/DDBJ databases">
        <title>Whole genome sequencing of Brevibacillus sp. TGS2-1.</title>
        <authorList>
            <person name="Choi A."/>
        </authorList>
    </citation>
    <scope>NUCLEOTIDE SEQUENCE [LARGE SCALE GENOMIC DNA]</scope>
    <source>
        <strain evidence="3 4">TGS2-1</strain>
    </source>
</reference>
<keyword evidence="1" id="KW-0732">Signal</keyword>
<name>A0A4U2Y864_9BACL</name>
<dbReference type="InterPro" id="IPR001119">
    <property type="entry name" value="SLH_dom"/>
</dbReference>
<evidence type="ECO:0000256" key="1">
    <source>
        <dbReference type="SAM" id="SignalP"/>
    </source>
</evidence>
<gene>
    <name evidence="3" type="ORF">E8L90_15600</name>
</gene>
<evidence type="ECO:0000259" key="2">
    <source>
        <dbReference type="PROSITE" id="PS51272"/>
    </source>
</evidence>
<comment type="caution">
    <text evidence="3">The sequence shown here is derived from an EMBL/GenBank/DDBJ whole genome shotgun (WGS) entry which is preliminary data.</text>
</comment>
<dbReference type="InterPro" id="IPR032599">
    <property type="entry name" value="YcdB/YcdC_rep_domain"/>
</dbReference>